<sequence>MKIFILTLTLFLYTILSCPEHFEDQNYEPTVLELDTLNNNFRNLQKQQKPRNMIITFNYDQFSNLDTKIAINQKFKEMIQKAMDIAAKFFYDLITIVPKSLEQRKWNQELNVCGGGNLLAKIKQEERASTRDTDLHIYVTYANEKRQTYTAYAASCQEIKGIGPTHGQITFNFELITKSKKLDDPIEFSNLVDTVIHELIHVLGFNAQSYTKWVDKNKQPHINVSTQINVRGLPTTFLSTPNVLKFAREYYNCPTLKGFPLENQGGNGNKDGHWENTAILDELMRPINTLTVPIFSGFTAALLMDTGYYSSINQKMVGSSFYGKGAGCDFLTKECDENSREYCKENQKESCDYYNHAPSTCENNQFMDKNCRFMRAKVDYKCYDPNNFNNKTTLYTGYYSQDFGYGAKCFNSSIVKKFAKEQDMSLKPSCYKYTCSNDNKSLTIVIRAKKIEQSQVIKCTQDGQLIQATGEYEGQLKCPDKIEEFCQYEYICPNSCNKNGYCSKGKCVCLPQYRGDDCALQNSALQNK</sequence>
<evidence type="ECO:0000313" key="10">
    <source>
        <dbReference type="EMBL" id="EGR33921.1"/>
    </source>
</evidence>
<keyword evidence="9" id="KW-0732">Signal</keyword>
<evidence type="ECO:0000256" key="9">
    <source>
        <dbReference type="SAM" id="SignalP"/>
    </source>
</evidence>
<dbReference type="GO" id="GO:0016020">
    <property type="term" value="C:membrane"/>
    <property type="evidence" value="ECO:0007669"/>
    <property type="project" value="InterPro"/>
</dbReference>
<keyword evidence="11" id="KW-1185">Reference proteome</keyword>
<feature type="binding site" evidence="8">
    <location>
        <position position="197"/>
    </location>
    <ligand>
        <name>Zn(2+)</name>
        <dbReference type="ChEBI" id="CHEBI:29105"/>
        <note>catalytic</note>
    </ligand>
</feature>
<feature type="signal peptide" evidence="9">
    <location>
        <begin position="1"/>
        <end position="17"/>
    </location>
</feature>
<feature type="binding site" evidence="8">
    <location>
        <position position="201"/>
    </location>
    <ligand>
        <name>Zn(2+)</name>
        <dbReference type="ChEBI" id="CHEBI:29105"/>
        <note>catalytic</note>
    </ligand>
</feature>
<evidence type="ECO:0000256" key="7">
    <source>
        <dbReference type="PIRSR" id="PIRSR601577-1"/>
    </source>
</evidence>
<feature type="active site" evidence="7">
    <location>
        <position position="198"/>
    </location>
</feature>
<proteinExistence type="inferred from homology"/>
<feature type="binding site" evidence="8">
    <location>
        <position position="273"/>
    </location>
    <ligand>
        <name>Zn(2+)</name>
        <dbReference type="ChEBI" id="CHEBI:29105"/>
        <note>catalytic</note>
    </ligand>
</feature>
<dbReference type="eggNOG" id="KOG2556">
    <property type="taxonomic scope" value="Eukaryota"/>
</dbReference>
<evidence type="ECO:0000256" key="5">
    <source>
        <dbReference type="ARBA" id="ARBA00022833"/>
    </source>
</evidence>
<dbReference type="EC" id="3.4.24.36" evidence="10"/>
<evidence type="ECO:0000256" key="6">
    <source>
        <dbReference type="ARBA" id="ARBA00023049"/>
    </source>
</evidence>
<dbReference type="STRING" id="857967.G0QLI7"/>
<dbReference type="GO" id="GO:0006508">
    <property type="term" value="P:proteolysis"/>
    <property type="evidence" value="ECO:0007669"/>
    <property type="project" value="UniProtKB-KW"/>
</dbReference>
<dbReference type="OMA" id="FCASING"/>
<keyword evidence="6 8" id="KW-0482">Metalloprotease</keyword>
<dbReference type="EMBL" id="GL983263">
    <property type="protein sequence ID" value="EGR33921.1"/>
    <property type="molecule type" value="Genomic_DNA"/>
</dbReference>
<dbReference type="InterPro" id="IPR001577">
    <property type="entry name" value="Peptidase_M8"/>
</dbReference>
<protein>
    <submittedName>
        <fullName evidence="10">Leishmanolysin family protein, putative</fullName>
        <ecNumber evidence="10">3.4.24.36</ecNumber>
    </submittedName>
</protein>
<dbReference type="GeneID" id="14910109"/>
<organism evidence="10 11">
    <name type="scientific">Ichthyophthirius multifiliis</name>
    <name type="common">White spot disease agent</name>
    <name type="synonym">Ich</name>
    <dbReference type="NCBI Taxonomy" id="5932"/>
    <lineage>
        <taxon>Eukaryota</taxon>
        <taxon>Sar</taxon>
        <taxon>Alveolata</taxon>
        <taxon>Ciliophora</taxon>
        <taxon>Intramacronucleata</taxon>
        <taxon>Oligohymenophorea</taxon>
        <taxon>Hymenostomatida</taxon>
        <taxon>Ophryoglenina</taxon>
        <taxon>Ichthyophthirius</taxon>
    </lineage>
</organism>
<evidence type="ECO:0000256" key="1">
    <source>
        <dbReference type="ARBA" id="ARBA00005860"/>
    </source>
</evidence>
<reference evidence="10 11" key="1">
    <citation type="submission" date="2011-07" db="EMBL/GenBank/DDBJ databases">
        <authorList>
            <person name="Coyne R."/>
            <person name="Brami D."/>
            <person name="Johnson J."/>
            <person name="Hostetler J."/>
            <person name="Hannick L."/>
            <person name="Clark T."/>
            <person name="Cassidy-Hanley D."/>
            <person name="Inman J."/>
        </authorList>
    </citation>
    <scope>NUCLEOTIDE SEQUENCE [LARGE SCALE GENOMIC DNA]</scope>
    <source>
        <strain evidence="10 11">G5</strain>
    </source>
</reference>
<dbReference type="PANTHER" id="PTHR10942">
    <property type="entry name" value="LEISHMANOLYSIN-LIKE PEPTIDASE"/>
    <property type="match status" value="1"/>
</dbReference>
<evidence type="ECO:0000313" key="11">
    <source>
        <dbReference type="Proteomes" id="UP000008983"/>
    </source>
</evidence>
<keyword evidence="3 8" id="KW-0479">Metal-binding</keyword>
<dbReference type="GO" id="GO:0046872">
    <property type="term" value="F:metal ion binding"/>
    <property type="evidence" value="ECO:0007669"/>
    <property type="project" value="UniProtKB-KW"/>
</dbReference>
<accession>G0QLI7</accession>
<dbReference type="Proteomes" id="UP000008983">
    <property type="component" value="Unassembled WGS sequence"/>
</dbReference>
<dbReference type="Gene3D" id="3.90.132.10">
    <property type="entry name" value="Leishmanolysin , domain 2"/>
    <property type="match status" value="1"/>
</dbReference>
<name>G0QLI7_ICHMU</name>
<gene>
    <name evidence="10" type="ORF">IMG5_031050</name>
</gene>
<dbReference type="AlphaFoldDB" id="G0QLI7"/>
<dbReference type="Pfam" id="PF01457">
    <property type="entry name" value="Peptidase_M8"/>
    <property type="match status" value="1"/>
</dbReference>
<dbReference type="SUPFAM" id="SSF55486">
    <property type="entry name" value="Metalloproteases ('zincins'), catalytic domain"/>
    <property type="match status" value="1"/>
</dbReference>
<evidence type="ECO:0000256" key="3">
    <source>
        <dbReference type="ARBA" id="ARBA00022723"/>
    </source>
</evidence>
<dbReference type="PROSITE" id="PS51257">
    <property type="entry name" value="PROKAR_LIPOPROTEIN"/>
    <property type="match status" value="1"/>
</dbReference>
<dbReference type="Gene3D" id="3.10.170.20">
    <property type="match status" value="1"/>
</dbReference>
<dbReference type="GO" id="GO:0007155">
    <property type="term" value="P:cell adhesion"/>
    <property type="evidence" value="ECO:0007669"/>
    <property type="project" value="InterPro"/>
</dbReference>
<comment type="cofactor">
    <cofactor evidence="8">
        <name>Zn(2+)</name>
        <dbReference type="ChEBI" id="CHEBI:29105"/>
    </cofactor>
    <text evidence="8">Binds 1 zinc ion per subunit.</text>
</comment>
<evidence type="ECO:0000256" key="2">
    <source>
        <dbReference type="ARBA" id="ARBA00022670"/>
    </source>
</evidence>
<keyword evidence="2" id="KW-0645">Protease</keyword>
<comment type="similarity">
    <text evidence="1">Belongs to the peptidase M8 family.</text>
</comment>
<dbReference type="InParanoid" id="G0QLI7"/>
<evidence type="ECO:0000256" key="8">
    <source>
        <dbReference type="PIRSR" id="PIRSR601577-2"/>
    </source>
</evidence>
<dbReference type="Gene3D" id="2.10.25.10">
    <property type="entry name" value="Laminin"/>
    <property type="match status" value="1"/>
</dbReference>
<dbReference type="RefSeq" id="XP_004039225.1">
    <property type="nucleotide sequence ID" value="XM_004039177.1"/>
</dbReference>
<dbReference type="GO" id="GO:0004222">
    <property type="term" value="F:metalloendopeptidase activity"/>
    <property type="evidence" value="ECO:0007669"/>
    <property type="project" value="InterPro"/>
</dbReference>
<dbReference type="PANTHER" id="PTHR10942:SF0">
    <property type="entry name" value="LEISHMANOLYSIN-LIKE PEPTIDASE"/>
    <property type="match status" value="1"/>
</dbReference>
<keyword evidence="5 8" id="KW-0862">Zinc</keyword>
<dbReference type="Pfam" id="PF23106">
    <property type="entry name" value="EGF_Teneurin"/>
    <property type="match status" value="1"/>
</dbReference>
<dbReference type="OrthoDB" id="238768at2759"/>
<feature type="chain" id="PRO_5003407813" evidence="9">
    <location>
        <begin position="18"/>
        <end position="528"/>
    </location>
</feature>
<keyword evidence="4 10" id="KW-0378">Hydrolase</keyword>
<dbReference type="GO" id="GO:0005737">
    <property type="term" value="C:cytoplasm"/>
    <property type="evidence" value="ECO:0007669"/>
    <property type="project" value="TreeGrafter"/>
</dbReference>
<evidence type="ECO:0000256" key="4">
    <source>
        <dbReference type="ARBA" id="ARBA00022801"/>
    </source>
</evidence>